<dbReference type="InterPro" id="IPR054722">
    <property type="entry name" value="PolX-like_BBD"/>
</dbReference>
<feature type="domain" description="Retrovirus-related Pol polyprotein from transposon TNT 1-94-like beta-barrel" evidence="1">
    <location>
        <begin position="15"/>
        <end position="91"/>
    </location>
</feature>
<reference evidence="4" key="1">
    <citation type="journal article" date="2020" name="Genome Biol.">
        <title>Gamete binning: chromosome-level and haplotype-resolved genome assembly enabled by high-throughput single-cell sequencing of gamete genomes.</title>
        <authorList>
            <person name="Campoy J.A."/>
            <person name="Sun H."/>
            <person name="Goel M."/>
            <person name="Jiao W.-B."/>
            <person name="Folz-Donahue K."/>
            <person name="Wang N."/>
            <person name="Rubio M."/>
            <person name="Liu C."/>
            <person name="Kukat C."/>
            <person name="Ruiz D."/>
            <person name="Huettel B."/>
            <person name="Schneeberger K."/>
        </authorList>
    </citation>
    <scope>NUCLEOTIDE SEQUENCE [LARGE SCALE GENOMIC DNA]</scope>
    <source>
        <strain evidence="4">cv. Rojo Pasion</strain>
    </source>
</reference>
<evidence type="ECO:0000313" key="3">
    <source>
        <dbReference type="EMBL" id="CAB4308855.1"/>
    </source>
</evidence>
<dbReference type="OrthoDB" id="1166159at2759"/>
<evidence type="ECO:0000313" key="2">
    <source>
        <dbReference type="EMBL" id="CAB4308851.1"/>
    </source>
</evidence>
<keyword evidence="4" id="KW-1185">Reference proteome</keyword>
<protein>
    <recommendedName>
        <fullName evidence="1">Retrovirus-related Pol polyprotein from transposon TNT 1-94-like beta-barrel domain-containing protein</fullName>
    </recommendedName>
</protein>
<evidence type="ECO:0000313" key="4">
    <source>
        <dbReference type="Proteomes" id="UP000507245"/>
    </source>
</evidence>
<sequence length="91" mass="10262">MAYVEVKGKQINNTWYLDSGCSNHMSGTKKMFTKLDEKFRENVKLGNYSSLKVQGKGDVKIKVNGAVQIISGVFYVPEFRSNLINLGQLQE</sequence>
<name>A0A6J5X7L3_PRUAR</name>
<accession>A0A6J5X7L3</accession>
<reference evidence="2" key="2">
    <citation type="submission" date="2020-05" db="EMBL/GenBank/DDBJ databases">
        <authorList>
            <person name="Campoy J."/>
            <person name="Schneeberger K."/>
            <person name="Spophaly S."/>
        </authorList>
    </citation>
    <scope>NUCLEOTIDE SEQUENCE [LARGE SCALE GENOMIC DNA]</scope>
    <source>
        <strain evidence="2">PruArmRojPasFocal</strain>
    </source>
</reference>
<evidence type="ECO:0000259" key="1">
    <source>
        <dbReference type="Pfam" id="PF22936"/>
    </source>
</evidence>
<dbReference type="Pfam" id="PF22936">
    <property type="entry name" value="Pol_BBD"/>
    <property type="match status" value="1"/>
</dbReference>
<proteinExistence type="predicted"/>
<dbReference type="EMBL" id="CAEKKB010000004">
    <property type="protein sequence ID" value="CAB4308855.1"/>
    <property type="molecule type" value="Genomic_DNA"/>
</dbReference>
<dbReference type="Proteomes" id="UP000507245">
    <property type="component" value="Unassembled WGS sequence"/>
</dbReference>
<dbReference type="EMBL" id="CAEKKB010000004">
    <property type="protein sequence ID" value="CAB4308851.1"/>
    <property type="molecule type" value="Genomic_DNA"/>
</dbReference>
<dbReference type="AlphaFoldDB" id="A0A6J5X7L3"/>
<gene>
    <name evidence="2" type="ORF">ORAREDHAP_LOCUS29005</name>
    <name evidence="3" type="ORF">ORAREDHAP_LOCUS29019</name>
</gene>
<organism evidence="2 4">
    <name type="scientific">Prunus armeniaca</name>
    <name type="common">Apricot</name>
    <name type="synonym">Armeniaca vulgaris</name>
    <dbReference type="NCBI Taxonomy" id="36596"/>
    <lineage>
        <taxon>Eukaryota</taxon>
        <taxon>Viridiplantae</taxon>
        <taxon>Streptophyta</taxon>
        <taxon>Embryophyta</taxon>
        <taxon>Tracheophyta</taxon>
        <taxon>Spermatophyta</taxon>
        <taxon>Magnoliopsida</taxon>
        <taxon>eudicotyledons</taxon>
        <taxon>Gunneridae</taxon>
        <taxon>Pentapetalae</taxon>
        <taxon>rosids</taxon>
        <taxon>fabids</taxon>
        <taxon>Rosales</taxon>
        <taxon>Rosaceae</taxon>
        <taxon>Amygdaloideae</taxon>
        <taxon>Amygdaleae</taxon>
        <taxon>Prunus</taxon>
    </lineage>
</organism>